<evidence type="ECO:0000256" key="4">
    <source>
        <dbReference type="ARBA" id="ARBA00022889"/>
    </source>
</evidence>
<dbReference type="AlphaFoldDB" id="A0A1B0DC41"/>
<dbReference type="VEuPathDB" id="VectorBase:PPAPM1_002740"/>
<reference evidence="7" key="1">
    <citation type="submission" date="2022-08" db="UniProtKB">
        <authorList>
            <consortium name="EnsemblMetazoa"/>
        </authorList>
    </citation>
    <scope>IDENTIFICATION</scope>
    <source>
        <strain evidence="7">Israel</strain>
    </source>
</reference>
<dbReference type="RefSeq" id="XP_055704053.1">
    <property type="nucleotide sequence ID" value="XM_055848078.1"/>
</dbReference>
<evidence type="ECO:0008006" key="9">
    <source>
        <dbReference type="Google" id="ProtNLM"/>
    </source>
</evidence>
<evidence type="ECO:0000313" key="7">
    <source>
        <dbReference type="EnsemblMetazoa" id="PPAI005380-PA"/>
    </source>
</evidence>
<keyword evidence="5" id="KW-1133">Transmembrane helix</keyword>
<evidence type="ECO:0000256" key="1">
    <source>
        <dbReference type="ARBA" id="ARBA00004141"/>
    </source>
</evidence>
<evidence type="ECO:0000256" key="6">
    <source>
        <dbReference type="ARBA" id="ARBA00023136"/>
    </source>
</evidence>
<dbReference type="PANTHER" id="PTHR12316:SF1">
    <property type="entry name" value="NINJURIN-B"/>
    <property type="match status" value="1"/>
</dbReference>
<dbReference type="OrthoDB" id="6114058at2759"/>
<sequence length="138" mass="15089">MTEKGDIELGYLTEKSIKMGPVDAVDGRRINKSEYASKKSVAEGMMDIALLTANANQLRFLIAYNTGSQTFYVSLGLLILSLVLQVAVGIALIFKRQMKIKGRKNQASHMNDYIVGGIFLVTVINVLAASFTITEKAN</sequence>
<evidence type="ECO:0000256" key="2">
    <source>
        <dbReference type="ARBA" id="ARBA00008141"/>
    </source>
</evidence>
<dbReference type="VEuPathDB" id="VectorBase:PPAI005380"/>
<dbReference type="KEGG" id="ppap:129802342"/>
<accession>A0A1B0DC41</accession>
<protein>
    <recommendedName>
        <fullName evidence="9">Ninjurin a</fullName>
    </recommendedName>
</protein>
<dbReference type="EnsemblMetazoa" id="PPAI005380-RA">
    <property type="protein sequence ID" value="PPAI005380-PA"/>
    <property type="gene ID" value="PPAI005380"/>
</dbReference>
<dbReference type="EMBL" id="AJVK01004994">
    <property type="status" value="NOT_ANNOTATED_CDS"/>
    <property type="molecule type" value="Genomic_DNA"/>
</dbReference>
<organism evidence="7 8">
    <name type="scientific">Phlebotomus papatasi</name>
    <name type="common">Sandfly</name>
    <dbReference type="NCBI Taxonomy" id="29031"/>
    <lineage>
        <taxon>Eukaryota</taxon>
        <taxon>Metazoa</taxon>
        <taxon>Ecdysozoa</taxon>
        <taxon>Arthropoda</taxon>
        <taxon>Hexapoda</taxon>
        <taxon>Insecta</taxon>
        <taxon>Pterygota</taxon>
        <taxon>Neoptera</taxon>
        <taxon>Endopterygota</taxon>
        <taxon>Diptera</taxon>
        <taxon>Nematocera</taxon>
        <taxon>Psychodoidea</taxon>
        <taxon>Psychodidae</taxon>
        <taxon>Phlebotomus</taxon>
        <taxon>Phlebotomus</taxon>
    </lineage>
</organism>
<keyword evidence="8" id="KW-1185">Reference proteome</keyword>
<evidence type="ECO:0000313" key="8">
    <source>
        <dbReference type="Proteomes" id="UP000092462"/>
    </source>
</evidence>
<evidence type="ECO:0000256" key="5">
    <source>
        <dbReference type="ARBA" id="ARBA00022989"/>
    </source>
</evidence>
<dbReference type="GO" id="GO:0016020">
    <property type="term" value="C:membrane"/>
    <property type="evidence" value="ECO:0007669"/>
    <property type="project" value="UniProtKB-SubCell"/>
</dbReference>
<dbReference type="GO" id="GO:0042246">
    <property type="term" value="P:tissue regeneration"/>
    <property type="evidence" value="ECO:0007669"/>
    <property type="project" value="InterPro"/>
</dbReference>
<name>A0A1B0DC41_PHLPP</name>
<proteinExistence type="inferred from homology"/>
<dbReference type="InterPro" id="IPR007007">
    <property type="entry name" value="Ninjurin"/>
</dbReference>
<keyword evidence="4" id="KW-0130">Cell adhesion</keyword>
<dbReference type="GeneID" id="129802342"/>
<comment type="similarity">
    <text evidence="2">Belongs to the ninjurin family.</text>
</comment>
<dbReference type="PANTHER" id="PTHR12316">
    <property type="entry name" value="NINJURIN-RELATED"/>
    <property type="match status" value="1"/>
</dbReference>
<keyword evidence="3" id="KW-0812">Transmembrane</keyword>
<keyword evidence="6" id="KW-0472">Membrane</keyword>
<comment type="subcellular location">
    <subcellularLocation>
        <location evidence="1">Membrane</location>
        <topology evidence="1">Multi-pass membrane protein</topology>
    </subcellularLocation>
</comment>
<dbReference type="Pfam" id="PF04923">
    <property type="entry name" value="Ninjurin"/>
    <property type="match status" value="1"/>
</dbReference>
<dbReference type="GO" id="GO:0007155">
    <property type="term" value="P:cell adhesion"/>
    <property type="evidence" value="ECO:0007669"/>
    <property type="project" value="UniProtKB-KW"/>
</dbReference>
<dbReference type="Proteomes" id="UP000092462">
    <property type="component" value="Unassembled WGS sequence"/>
</dbReference>
<evidence type="ECO:0000256" key="3">
    <source>
        <dbReference type="ARBA" id="ARBA00022692"/>
    </source>
</evidence>